<proteinExistence type="predicted"/>
<protein>
    <submittedName>
        <fullName evidence="2">Protein of unassigned function</fullName>
    </submittedName>
</protein>
<accession>A0A089PZY6</accession>
<sequence>MSGLGVDHPATLAPNPGRLAPDGPDRWSQRRSEIGGSARDCLVHTTRPARTRVVPGSGLVQAV</sequence>
<evidence type="ECO:0000313" key="2">
    <source>
        <dbReference type="EMBL" id="AIQ87894.1"/>
    </source>
</evidence>
<organism evidence="2 3">
    <name type="scientific">Methylobacterium oryzae CBMB20</name>
    <dbReference type="NCBI Taxonomy" id="693986"/>
    <lineage>
        <taxon>Bacteria</taxon>
        <taxon>Pseudomonadati</taxon>
        <taxon>Pseudomonadota</taxon>
        <taxon>Alphaproteobacteria</taxon>
        <taxon>Hyphomicrobiales</taxon>
        <taxon>Methylobacteriaceae</taxon>
        <taxon>Methylobacterium</taxon>
    </lineage>
</organism>
<feature type="compositionally biased region" description="Basic and acidic residues" evidence="1">
    <location>
        <begin position="23"/>
        <end position="33"/>
    </location>
</feature>
<dbReference type="EMBL" id="CP003811">
    <property type="protein sequence ID" value="AIQ87894.1"/>
    <property type="molecule type" value="Genomic_DNA"/>
</dbReference>
<evidence type="ECO:0000256" key="1">
    <source>
        <dbReference type="SAM" id="MobiDB-lite"/>
    </source>
</evidence>
<dbReference type="HOGENOM" id="CLU_2880730_0_0_5"/>
<dbReference type="AlphaFoldDB" id="A0A089PZY6"/>
<evidence type="ECO:0000313" key="3">
    <source>
        <dbReference type="Proteomes" id="UP000029492"/>
    </source>
</evidence>
<dbReference type="Proteomes" id="UP000029492">
    <property type="component" value="Chromosome"/>
</dbReference>
<dbReference type="KEGG" id="mor:MOC_0139"/>
<name>A0A089PZY6_9HYPH</name>
<reference evidence="2 3" key="1">
    <citation type="journal article" date="2014" name="PLoS ONE">
        <title>Genome Information of Methylobacterium oryzae, a Plant-Probiotic Methylotroph in the Phyllosphere.</title>
        <authorList>
            <person name="Kwak M.J."/>
            <person name="Jeong H."/>
            <person name="Madhaiyan M."/>
            <person name="Lee Y."/>
            <person name="Sa T.M."/>
            <person name="Oh T.K."/>
            <person name="Kim J.F."/>
        </authorList>
    </citation>
    <scope>NUCLEOTIDE SEQUENCE [LARGE SCALE GENOMIC DNA]</scope>
    <source>
        <strain evidence="2 3">CBMB20</strain>
    </source>
</reference>
<gene>
    <name evidence="2" type="ORF">MOC_0139</name>
</gene>
<feature type="region of interest" description="Disordered" evidence="1">
    <location>
        <begin position="1"/>
        <end position="38"/>
    </location>
</feature>
<keyword evidence="3" id="KW-1185">Reference proteome</keyword>